<proteinExistence type="predicted"/>
<accession>L9WH35</accession>
<evidence type="ECO:0000313" key="2">
    <source>
        <dbReference type="EMBL" id="ELY48764.1"/>
    </source>
</evidence>
<keyword evidence="1" id="KW-0472">Membrane</keyword>
<dbReference type="EMBL" id="AOHZ01000109">
    <property type="protein sequence ID" value="ELY48764.1"/>
    <property type="molecule type" value="Genomic_DNA"/>
</dbReference>
<keyword evidence="3" id="KW-1185">Reference proteome</keyword>
<sequence>MTNERTLSAPGQLIADVIAVAVVSLALLFGGTQSGMVTPTLTWVSGVLVLGGLCLGFLFWRYSLGNEQGVFRPRLSGFPLALFLIGILSFGILWLGFGPSRYDGDLVYGVLALVWTAFGLSYAG</sequence>
<protein>
    <submittedName>
        <fullName evidence="2">Uncharacterized protein</fullName>
    </submittedName>
</protein>
<comment type="caution">
    <text evidence="2">The sequence shown here is derived from an EMBL/GenBank/DDBJ whole genome shotgun (WGS) entry which is preliminary data.</text>
</comment>
<organism evidence="2 3">
    <name type="scientific">Natronolimnohabitans innermongolicus JCM 12255</name>
    <dbReference type="NCBI Taxonomy" id="1227499"/>
    <lineage>
        <taxon>Archaea</taxon>
        <taxon>Methanobacteriati</taxon>
        <taxon>Methanobacteriota</taxon>
        <taxon>Stenosarchaea group</taxon>
        <taxon>Halobacteria</taxon>
        <taxon>Halobacteriales</taxon>
        <taxon>Natrialbaceae</taxon>
        <taxon>Natronolimnohabitans</taxon>
    </lineage>
</organism>
<name>L9WH35_9EURY</name>
<gene>
    <name evidence="2" type="ORF">C493_21801</name>
</gene>
<dbReference type="eggNOG" id="ENOG502N5Z0">
    <property type="taxonomic scope" value="Archaea"/>
</dbReference>
<feature type="transmembrane region" description="Helical" evidence="1">
    <location>
        <begin position="12"/>
        <end position="31"/>
    </location>
</feature>
<dbReference type="AlphaFoldDB" id="L9WH35"/>
<feature type="transmembrane region" description="Helical" evidence="1">
    <location>
        <begin position="75"/>
        <end position="94"/>
    </location>
</feature>
<dbReference type="Proteomes" id="UP000011602">
    <property type="component" value="Unassembled WGS sequence"/>
</dbReference>
<evidence type="ECO:0000313" key="3">
    <source>
        <dbReference type="Proteomes" id="UP000011602"/>
    </source>
</evidence>
<keyword evidence="1" id="KW-1133">Transmembrane helix</keyword>
<evidence type="ECO:0000256" key="1">
    <source>
        <dbReference type="SAM" id="Phobius"/>
    </source>
</evidence>
<keyword evidence="1" id="KW-0812">Transmembrane</keyword>
<feature type="transmembrane region" description="Helical" evidence="1">
    <location>
        <begin position="43"/>
        <end position="63"/>
    </location>
</feature>
<dbReference type="RefSeq" id="WP_007261604.1">
    <property type="nucleotide sequence ID" value="NZ_AOHZ01000109.1"/>
</dbReference>
<reference evidence="2 3" key="1">
    <citation type="journal article" date="2014" name="PLoS Genet.">
        <title>Phylogenetically driven sequencing of extremely halophilic archaea reveals strategies for static and dynamic osmo-response.</title>
        <authorList>
            <person name="Becker E.A."/>
            <person name="Seitzer P.M."/>
            <person name="Tritt A."/>
            <person name="Larsen D."/>
            <person name="Krusor M."/>
            <person name="Yao A.I."/>
            <person name="Wu D."/>
            <person name="Madern D."/>
            <person name="Eisen J.A."/>
            <person name="Darling A.E."/>
            <person name="Facciotti M.T."/>
        </authorList>
    </citation>
    <scope>NUCLEOTIDE SEQUENCE [LARGE SCALE GENOMIC DNA]</scope>
    <source>
        <strain evidence="2 3">JCM 12255</strain>
    </source>
</reference>
<feature type="transmembrane region" description="Helical" evidence="1">
    <location>
        <begin position="106"/>
        <end position="123"/>
    </location>
</feature>